<feature type="domain" description="Cadherin" evidence="15">
    <location>
        <begin position="818"/>
        <end position="935"/>
    </location>
</feature>
<dbReference type="InterPro" id="IPR020894">
    <property type="entry name" value="Cadherin_CS"/>
</dbReference>
<keyword evidence="6" id="KW-0677">Repeat</keyword>
<gene>
    <name evidence="17" type="primary">CDHR2</name>
</gene>
<evidence type="ECO:0000256" key="12">
    <source>
        <dbReference type="SAM" id="MobiDB-lite"/>
    </source>
</evidence>
<sequence>MVQGLCWQQKMDRWFITILPFLLASVSGQMPPVFESNMTTVKLLEDFPVGHIAFRLVANDTDNDPLFYGMEGSNSYHFSVNTTTGYVTLVVPLDYETKRIFTVNITVDDGHHAKVIKPMTVIVDNCNDNAPVFHNTPYVAEILENSTVGSSLFHVSATDADTLDEPTYTITEVIPGNEENRNLFYITPEGNVILNGPLSYNSHSTFYQLKINASDKGMIQNNVMVYQSSITYLTLNIIDVPDLDPQFINVQDLVTIVEDSALRTPVLTVSAIDGDKGVNDKIFYHIVYASVPGLFDINNSTGEIFVSGQLDREALLESSELVLLTIVAQESNLNIYGQVAEARMNLTIRVIDVNDNKPRFYNCQLPNCNFSATPQVNFVGEVEEHSSSRVPVANLSITAYDPDKDFNGAFELFLQGPDAAAFSVSPHNVVGSGTVQVLVSNSSAVDYEAVKVLTVQIVANDSALGTDCCSFANVTIHLLDVNDHSPEFAESSYKLQVEEHCKNGTVLSTITATDEDSGIYGKISYSLLPESILEVFTVNSNTGEISVHNGDLLDRETGAVYFATLQALDGMGRPGTTFLEINILDINDNAPEILGSYNVFVNENTGTVHIKILTSDKDEINTNNSIVEYEIIPNQFSGNFTIDKESGLLTNTIQLDREAINETLNGKIVLLVRVYDLGMPQLDSFVNVTITVEDLNDNEPVFSSEWYQFSVKERERGVSIGSVYATDRDQTEVNNRMAFQINSGSSGNFLIRSRVIQAGHSQGEILLVPEVELDYETQKNFSLVIEVQDMGVNNVIHQAYATANVLVMDVNDEPPTIDPSLQTVNVVENMTQDSLLTTVVASDKDTNHSLIFQTLFVKCFQGTQDVGSVCSDWFQLLPNGSVLITEPAFLDYESCDLVDIKLQVVDLFTEIGRNYSVPGTLQIHILDLNDNAPEFLATEQVFVLLSDPLKIQPEPKVKVTDIDTGRNGEVTFSIAHVEFIFQNNDNKSLTDIFSVMTTFENKVYSGSISLVKVPDLSMGGYQVTVEAADGGVPALSSQKNLSIFAVEKSFEVRLEFSLTVSEVQQNLDAILKLLKEATTANVYEQGIKPVADTKASPRALVKCFMLAYFIFSNGTALRSEEITSILQSDREALSELNHLGLYLIGDNPGSQLPNKEMELIGIVAGLAVALALSIIIMVTALVCCRKSFQRKLKALKALKVAETVRQDTLQHAANIPGTNKYNMEGANPVLNLRPVPIDLEFEEHHLATDTVSLNSLDENSIGCLVEEGHTPSAVQMNTDVQFLAPEGAQQDFIRSKEPLTAALQHHEKTFHDNRKVKTSKEATDL</sequence>
<dbReference type="OrthoDB" id="6491773at2759"/>
<evidence type="ECO:0000256" key="3">
    <source>
        <dbReference type="ARBA" id="ARBA00022553"/>
    </source>
</evidence>
<dbReference type="FunFam" id="2.60.40.60:FF:000264">
    <property type="entry name" value="Cadherin-related family member 2"/>
    <property type="match status" value="1"/>
</dbReference>
<organism evidence="16 17">
    <name type="scientific">Geotrypetes seraphini</name>
    <name type="common">Gaboon caecilian</name>
    <name type="synonym">Caecilia seraphini</name>
    <dbReference type="NCBI Taxonomy" id="260995"/>
    <lineage>
        <taxon>Eukaryota</taxon>
        <taxon>Metazoa</taxon>
        <taxon>Chordata</taxon>
        <taxon>Craniata</taxon>
        <taxon>Vertebrata</taxon>
        <taxon>Euteleostomi</taxon>
        <taxon>Amphibia</taxon>
        <taxon>Gymnophiona</taxon>
        <taxon>Geotrypetes</taxon>
    </lineage>
</organism>
<keyword evidence="16" id="KW-1185">Reference proteome</keyword>
<keyword evidence="9 13" id="KW-1133">Transmembrane helix</keyword>
<accession>A0A6P8Q9C0</accession>
<feature type="domain" description="Cadherin" evidence="15">
    <location>
        <begin position="593"/>
        <end position="702"/>
    </location>
</feature>
<dbReference type="GeneID" id="117351790"/>
<dbReference type="FunFam" id="2.60.40.60:FF:000221">
    <property type="entry name" value="Cadherin related family member 2"/>
    <property type="match status" value="1"/>
</dbReference>
<dbReference type="CTD" id="54825"/>
<dbReference type="FunCoup" id="A0A6P8Q9C0">
    <property type="interactions" value="65"/>
</dbReference>
<keyword evidence="8" id="KW-0130">Cell adhesion</keyword>
<feature type="domain" description="Cadherin" evidence="15">
    <location>
        <begin position="957"/>
        <end position="1056"/>
    </location>
</feature>
<dbReference type="FunFam" id="2.60.40.60:FF:000168">
    <property type="entry name" value="Cadherin-related family member 2"/>
    <property type="match status" value="1"/>
</dbReference>
<evidence type="ECO:0000256" key="8">
    <source>
        <dbReference type="ARBA" id="ARBA00022889"/>
    </source>
</evidence>
<dbReference type="InParanoid" id="A0A6P8Q9C0"/>
<keyword evidence="3" id="KW-0597">Phosphoprotein</keyword>
<evidence type="ECO:0000256" key="1">
    <source>
        <dbReference type="ARBA" id="ARBA00004251"/>
    </source>
</evidence>
<feature type="domain" description="Cadherin" evidence="15">
    <location>
        <begin position="489"/>
        <end position="593"/>
    </location>
</feature>
<dbReference type="PROSITE" id="PS50268">
    <property type="entry name" value="CADHERIN_2"/>
    <property type="match status" value="9"/>
</dbReference>
<dbReference type="Proteomes" id="UP000515159">
    <property type="component" value="Chromosome 18"/>
</dbReference>
<evidence type="ECO:0000256" key="13">
    <source>
        <dbReference type="SAM" id="Phobius"/>
    </source>
</evidence>
<keyword evidence="7 11" id="KW-0106">Calcium</keyword>
<protein>
    <submittedName>
        <fullName evidence="17">Cadherin-related family member 2</fullName>
    </submittedName>
</protein>
<dbReference type="GO" id="GO:0005886">
    <property type="term" value="C:plasma membrane"/>
    <property type="evidence" value="ECO:0007669"/>
    <property type="project" value="UniProtKB-SubCell"/>
</dbReference>
<dbReference type="InterPro" id="IPR002126">
    <property type="entry name" value="Cadherin-like_dom"/>
</dbReference>
<feature type="region of interest" description="Disordered" evidence="12">
    <location>
        <begin position="1305"/>
        <end position="1325"/>
    </location>
</feature>
<dbReference type="PANTHER" id="PTHR24026:SF133">
    <property type="entry name" value="CADHERIN-RELATED FAMILY MEMBER 2"/>
    <property type="match status" value="1"/>
</dbReference>
<comment type="subcellular location">
    <subcellularLocation>
        <location evidence="1">Cell membrane</location>
        <topology evidence="1">Single-pass type I membrane protein</topology>
    </subcellularLocation>
</comment>
<evidence type="ECO:0000313" key="17">
    <source>
        <dbReference type="RefSeq" id="XP_033783496.1"/>
    </source>
</evidence>
<name>A0A6P8Q9C0_GEOSA</name>
<dbReference type="FunFam" id="2.60.40.60:FF:000098">
    <property type="entry name" value="cadherin-23 isoform X1"/>
    <property type="match status" value="1"/>
</dbReference>
<evidence type="ECO:0000259" key="15">
    <source>
        <dbReference type="PROSITE" id="PS50268"/>
    </source>
</evidence>
<evidence type="ECO:0000256" key="4">
    <source>
        <dbReference type="ARBA" id="ARBA00022692"/>
    </source>
</evidence>
<dbReference type="GO" id="GO:0007156">
    <property type="term" value="P:homophilic cell adhesion via plasma membrane adhesion molecules"/>
    <property type="evidence" value="ECO:0007669"/>
    <property type="project" value="InterPro"/>
</dbReference>
<dbReference type="CDD" id="cd11304">
    <property type="entry name" value="Cadherin_repeat"/>
    <property type="match status" value="9"/>
</dbReference>
<dbReference type="Pfam" id="PF00028">
    <property type="entry name" value="Cadherin"/>
    <property type="match status" value="6"/>
</dbReference>
<proteinExistence type="predicted"/>
<dbReference type="FunFam" id="2.60.40.60:FF:000094">
    <property type="entry name" value="protocadherin gamma-C4 isoform X2"/>
    <property type="match status" value="1"/>
</dbReference>
<feature type="transmembrane region" description="Helical" evidence="13">
    <location>
        <begin position="1159"/>
        <end position="1183"/>
    </location>
</feature>
<dbReference type="PRINTS" id="PR00205">
    <property type="entry name" value="CADHERIN"/>
</dbReference>
<feature type="domain" description="Cadherin" evidence="15">
    <location>
        <begin position="374"/>
        <end position="488"/>
    </location>
</feature>
<dbReference type="InterPro" id="IPR015919">
    <property type="entry name" value="Cadherin-like_sf"/>
</dbReference>
<dbReference type="KEGG" id="gsh:117351790"/>
<feature type="domain" description="Cadherin" evidence="15">
    <location>
        <begin position="35"/>
        <end position="133"/>
    </location>
</feature>
<evidence type="ECO:0000256" key="2">
    <source>
        <dbReference type="ARBA" id="ARBA00022475"/>
    </source>
</evidence>
<feature type="domain" description="Cadherin" evidence="15">
    <location>
        <begin position="254"/>
        <end position="360"/>
    </location>
</feature>
<keyword evidence="10 13" id="KW-0472">Membrane</keyword>
<evidence type="ECO:0000256" key="7">
    <source>
        <dbReference type="ARBA" id="ARBA00022837"/>
    </source>
</evidence>
<keyword evidence="2" id="KW-1003">Cell membrane</keyword>
<dbReference type="PROSITE" id="PS00232">
    <property type="entry name" value="CADHERIN_1"/>
    <property type="match status" value="4"/>
</dbReference>
<evidence type="ECO:0000256" key="6">
    <source>
        <dbReference type="ARBA" id="ARBA00022737"/>
    </source>
</evidence>
<dbReference type="SUPFAM" id="SSF49313">
    <property type="entry name" value="Cadherin-like"/>
    <property type="match status" value="9"/>
</dbReference>
<dbReference type="SMART" id="SM00112">
    <property type="entry name" value="CA"/>
    <property type="match status" value="9"/>
</dbReference>
<dbReference type="GO" id="GO:0050839">
    <property type="term" value="F:cell adhesion molecule binding"/>
    <property type="evidence" value="ECO:0007669"/>
    <property type="project" value="TreeGrafter"/>
</dbReference>
<feature type="domain" description="Cadherin" evidence="15">
    <location>
        <begin position="134"/>
        <end position="247"/>
    </location>
</feature>
<dbReference type="RefSeq" id="XP_033783496.1">
    <property type="nucleotide sequence ID" value="XM_033927605.1"/>
</dbReference>
<evidence type="ECO:0000256" key="11">
    <source>
        <dbReference type="PROSITE-ProRule" id="PRU00043"/>
    </source>
</evidence>
<dbReference type="GO" id="GO:0005509">
    <property type="term" value="F:calcium ion binding"/>
    <property type="evidence" value="ECO:0007669"/>
    <property type="project" value="UniProtKB-UniRule"/>
</dbReference>
<feature type="domain" description="Cadherin" evidence="15">
    <location>
        <begin position="703"/>
        <end position="817"/>
    </location>
</feature>
<dbReference type="PANTHER" id="PTHR24026">
    <property type="entry name" value="FAT ATYPICAL CADHERIN-RELATED"/>
    <property type="match status" value="1"/>
</dbReference>
<evidence type="ECO:0000256" key="10">
    <source>
        <dbReference type="ARBA" id="ARBA00023136"/>
    </source>
</evidence>
<feature type="signal peptide" evidence="14">
    <location>
        <begin position="1"/>
        <end position="28"/>
    </location>
</feature>
<evidence type="ECO:0000313" key="16">
    <source>
        <dbReference type="Proteomes" id="UP000515159"/>
    </source>
</evidence>
<evidence type="ECO:0000256" key="14">
    <source>
        <dbReference type="SAM" id="SignalP"/>
    </source>
</evidence>
<evidence type="ECO:0000256" key="5">
    <source>
        <dbReference type="ARBA" id="ARBA00022729"/>
    </source>
</evidence>
<keyword evidence="5 14" id="KW-0732">Signal</keyword>
<dbReference type="Gene3D" id="2.60.40.60">
    <property type="entry name" value="Cadherins"/>
    <property type="match status" value="9"/>
</dbReference>
<reference evidence="17" key="1">
    <citation type="submission" date="2025-08" db="UniProtKB">
        <authorList>
            <consortium name="RefSeq"/>
        </authorList>
    </citation>
    <scope>IDENTIFICATION</scope>
</reference>
<feature type="chain" id="PRO_5027918364" evidence="14">
    <location>
        <begin position="29"/>
        <end position="1325"/>
    </location>
</feature>
<keyword evidence="4 13" id="KW-0812">Transmembrane</keyword>
<evidence type="ECO:0000256" key="9">
    <source>
        <dbReference type="ARBA" id="ARBA00022989"/>
    </source>
</evidence>